<evidence type="ECO:0000256" key="1">
    <source>
        <dbReference type="ARBA" id="ARBA00001917"/>
    </source>
</evidence>
<feature type="binding site" evidence="7">
    <location>
        <position position="171"/>
    </location>
    <ligand>
        <name>glyoxylate</name>
        <dbReference type="ChEBI" id="CHEBI:36655"/>
    </ligand>
</feature>
<evidence type="ECO:0000256" key="3">
    <source>
        <dbReference type="ARBA" id="ARBA00022643"/>
    </source>
</evidence>
<evidence type="ECO:0000313" key="9">
    <source>
        <dbReference type="EMBL" id="GIJ73955.1"/>
    </source>
</evidence>
<dbReference type="InterPro" id="IPR000262">
    <property type="entry name" value="FMN-dep_DH"/>
</dbReference>
<dbReference type="InterPro" id="IPR008259">
    <property type="entry name" value="FMN_hydac_DH_AS"/>
</dbReference>
<feature type="domain" description="FMN hydroxy acid dehydrogenase" evidence="8">
    <location>
        <begin position="4"/>
        <end position="356"/>
    </location>
</feature>
<gene>
    <name evidence="9" type="ORF">Voc01_088720</name>
</gene>
<feature type="binding site" evidence="7">
    <location>
        <position position="254"/>
    </location>
    <ligand>
        <name>glyoxylate</name>
        <dbReference type="ChEBI" id="CHEBI:36655"/>
    </ligand>
</feature>
<dbReference type="Proteomes" id="UP000635606">
    <property type="component" value="Unassembled WGS sequence"/>
</dbReference>
<dbReference type="PROSITE" id="PS00557">
    <property type="entry name" value="FMN_HYDROXY_ACID_DH_1"/>
    <property type="match status" value="1"/>
</dbReference>
<evidence type="ECO:0000313" key="10">
    <source>
        <dbReference type="Proteomes" id="UP000635606"/>
    </source>
</evidence>
<dbReference type="GO" id="GO:0016491">
    <property type="term" value="F:oxidoreductase activity"/>
    <property type="evidence" value="ECO:0007669"/>
    <property type="project" value="UniProtKB-KW"/>
</dbReference>
<keyword evidence="3 7" id="KW-0288">FMN</keyword>
<dbReference type="Pfam" id="PF01070">
    <property type="entry name" value="FMN_dh"/>
    <property type="match status" value="1"/>
</dbReference>
<comment type="similarity">
    <text evidence="5">Belongs to the FMN-dependent alpha-hydroxy acid dehydrogenase family.</text>
</comment>
<dbReference type="PANTHER" id="PTHR10578:SF107">
    <property type="entry name" value="2-HYDROXYACID OXIDASE 1"/>
    <property type="match status" value="1"/>
</dbReference>
<dbReference type="SUPFAM" id="SSF51395">
    <property type="entry name" value="FMN-linked oxidoreductases"/>
    <property type="match status" value="1"/>
</dbReference>
<sequence length="357" mass="37264">MSRNAGMTLSTLPQITAAARAALAPEVRDYLEGGAGDEWTLARNTAAFDEWAFRPRVLRGHGTPRLDTTFLGVDLSMPVIAGPLGADRLFHPDGQTAVARACARAGIASMAPEAGSFSLETLRAEAPTAVRFGQLHPTGSTDTFRRLLDRFVAAGFDAVVVTCDCPVGGWRERNLRNGFTPPQSTVGGNYPGDAATFASLFGTHRPGWDWDTVGTLLSDAGLPWLAKGILTVDDARAALDAGAGAIGVSNHGGRQLDGVPAALDALPAIAAAVGDRTRISFDGGIRRGSDVVKALALGADVVLLGRLAFHGLVVAGEIGVGAVLDLLRDEIVTIMTLLGRDSVRDLDADTVTYNASR</sequence>
<feature type="binding site" evidence="7">
    <location>
        <begin position="282"/>
        <end position="286"/>
    </location>
    <ligand>
        <name>FMN</name>
        <dbReference type="ChEBI" id="CHEBI:58210"/>
    </ligand>
</feature>
<evidence type="ECO:0000256" key="6">
    <source>
        <dbReference type="PIRSR" id="PIRSR000138-1"/>
    </source>
</evidence>
<keyword evidence="4" id="KW-0560">Oxidoreductase</keyword>
<proteinExistence type="inferred from homology"/>
<feature type="binding site" evidence="7">
    <location>
        <position position="30"/>
    </location>
    <ligand>
        <name>glyoxylate</name>
        <dbReference type="ChEBI" id="CHEBI:36655"/>
    </ligand>
</feature>
<comment type="caution">
    <text evidence="9">The sequence shown here is derived from an EMBL/GenBank/DDBJ whole genome shotgun (WGS) entry which is preliminary data.</text>
</comment>
<dbReference type="PANTHER" id="PTHR10578">
    <property type="entry name" value="S -2-HYDROXY-ACID OXIDASE-RELATED"/>
    <property type="match status" value="1"/>
</dbReference>
<dbReference type="InterPro" id="IPR012133">
    <property type="entry name" value="Alpha-hydoxy_acid_DH_FMN"/>
</dbReference>
<feature type="binding site" evidence="7">
    <location>
        <begin position="83"/>
        <end position="85"/>
    </location>
    <ligand>
        <name>FMN</name>
        <dbReference type="ChEBI" id="CHEBI:58210"/>
    </ligand>
</feature>
<dbReference type="InterPro" id="IPR037396">
    <property type="entry name" value="FMN_HAD"/>
</dbReference>
<dbReference type="RefSeq" id="WP_203933768.1">
    <property type="nucleotide sequence ID" value="NZ_BOPH01000127.1"/>
</dbReference>
<evidence type="ECO:0000256" key="5">
    <source>
        <dbReference type="ARBA" id="ARBA00024042"/>
    </source>
</evidence>
<dbReference type="EMBL" id="BOPH01000127">
    <property type="protein sequence ID" value="GIJ73955.1"/>
    <property type="molecule type" value="Genomic_DNA"/>
</dbReference>
<evidence type="ECO:0000256" key="7">
    <source>
        <dbReference type="PIRSR" id="PIRSR000138-2"/>
    </source>
</evidence>
<dbReference type="CDD" id="cd02809">
    <property type="entry name" value="alpha_hydroxyacid_oxid_FMN"/>
    <property type="match status" value="1"/>
</dbReference>
<dbReference type="PROSITE" id="PS51349">
    <property type="entry name" value="FMN_HYDROXY_ACID_DH_2"/>
    <property type="match status" value="1"/>
</dbReference>
<keyword evidence="2 7" id="KW-0285">Flavoprotein</keyword>
<protein>
    <submittedName>
        <fullName evidence="9">Alpha-hydroxy-acid oxidizing enzyme</fullName>
    </submittedName>
</protein>
<reference evidence="9" key="1">
    <citation type="submission" date="2021-01" db="EMBL/GenBank/DDBJ databases">
        <title>Whole genome shotgun sequence of Virgisporangium ochraceum NBRC 16418.</title>
        <authorList>
            <person name="Komaki H."/>
            <person name="Tamura T."/>
        </authorList>
    </citation>
    <scope>NUCLEOTIDE SEQUENCE</scope>
    <source>
        <strain evidence="9">NBRC 16418</strain>
    </source>
</reference>
<comment type="cofactor">
    <cofactor evidence="1">
        <name>FMN</name>
        <dbReference type="ChEBI" id="CHEBI:58210"/>
    </cofactor>
</comment>
<dbReference type="PIRSF" id="PIRSF000138">
    <property type="entry name" value="Al-hdrx_acd_dh"/>
    <property type="match status" value="1"/>
</dbReference>
<feature type="binding site" evidence="7">
    <location>
        <position position="227"/>
    </location>
    <ligand>
        <name>FMN</name>
        <dbReference type="ChEBI" id="CHEBI:58210"/>
    </ligand>
</feature>
<accession>A0A8J4A5Y1</accession>
<evidence type="ECO:0000256" key="4">
    <source>
        <dbReference type="ARBA" id="ARBA00023002"/>
    </source>
</evidence>
<feature type="binding site" evidence="7">
    <location>
        <position position="249"/>
    </location>
    <ligand>
        <name>FMN</name>
        <dbReference type="ChEBI" id="CHEBI:58210"/>
    </ligand>
</feature>
<dbReference type="Gene3D" id="3.20.20.70">
    <property type="entry name" value="Aldolase class I"/>
    <property type="match status" value="1"/>
</dbReference>
<feature type="binding site" evidence="7">
    <location>
        <position position="134"/>
    </location>
    <ligand>
        <name>FMN</name>
        <dbReference type="ChEBI" id="CHEBI:58210"/>
    </ligand>
</feature>
<evidence type="ECO:0000256" key="2">
    <source>
        <dbReference type="ARBA" id="ARBA00022630"/>
    </source>
</evidence>
<dbReference type="GO" id="GO:0010181">
    <property type="term" value="F:FMN binding"/>
    <property type="evidence" value="ECO:0007669"/>
    <property type="project" value="InterPro"/>
</dbReference>
<feature type="active site" description="Proton acceptor" evidence="6">
    <location>
        <position position="251"/>
    </location>
</feature>
<feature type="binding site" evidence="7">
    <location>
        <begin position="305"/>
        <end position="306"/>
    </location>
    <ligand>
        <name>FMN</name>
        <dbReference type="ChEBI" id="CHEBI:58210"/>
    </ligand>
</feature>
<name>A0A8J4A5Y1_9ACTN</name>
<evidence type="ECO:0000259" key="8">
    <source>
        <dbReference type="PROSITE" id="PS51349"/>
    </source>
</evidence>
<dbReference type="InterPro" id="IPR013785">
    <property type="entry name" value="Aldolase_TIM"/>
</dbReference>
<feature type="binding site" evidence="7">
    <location>
        <position position="162"/>
    </location>
    <ligand>
        <name>FMN</name>
        <dbReference type="ChEBI" id="CHEBI:58210"/>
    </ligand>
</feature>
<keyword evidence="10" id="KW-1185">Reference proteome</keyword>
<organism evidence="9 10">
    <name type="scientific">Virgisporangium ochraceum</name>
    <dbReference type="NCBI Taxonomy" id="65505"/>
    <lineage>
        <taxon>Bacteria</taxon>
        <taxon>Bacillati</taxon>
        <taxon>Actinomycetota</taxon>
        <taxon>Actinomycetes</taxon>
        <taxon>Micromonosporales</taxon>
        <taxon>Micromonosporaceae</taxon>
        <taxon>Virgisporangium</taxon>
    </lineage>
</organism>
<dbReference type="AlphaFoldDB" id="A0A8J4A5Y1"/>
<feature type="binding site" evidence="7">
    <location>
        <position position="251"/>
    </location>
    <ligand>
        <name>glyoxylate</name>
        <dbReference type="ChEBI" id="CHEBI:36655"/>
    </ligand>
</feature>